<dbReference type="EMBL" id="CP111024">
    <property type="protein sequence ID" value="WAR22954.1"/>
    <property type="molecule type" value="Genomic_DNA"/>
</dbReference>
<protein>
    <submittedName>
        <fullName evidence="1">Uncharacterized protein</fullName>
    </submittedName>
</protein>
<organism evidence="1 2">
    <name type="scientific">Mya arenaria</name>
    <name type="common">Soft-shell clam</name>
    <dbReference type="NCBI Taxonomy" id="6604"/>
    <lineage>
        <taxon>Eukaryota</taxon>
        <taxon>Metazoa</taxon>
        <taxon>Spiralia</taxon>
        <taxon>Lophotrochozoa</taxon>
        <taxon>Mollusca</taxon>
        <taxon>Bivalvia</taxon>
        <taxon>Autobranchia</taxon>
        <taxon>Heteroconchia</taxon>
        <taxon>Euheterodonta</taxon>
        <taxon>Imparidentia</taxon>
        <taxon>Neoheterodontei</taxon>
        <taxon>Myida</taxon>
        <taxon>Myoidea</taxon>
        <taxon>Myidae</taxon>
        <taxon>Mya</taxon>
    </lineage>
</organism>
<gene>
    <name evidence="1" type="ORF">MAR_036623</name>
</gene>
<sequence length="152" mass="16876">MPPAITDFTMQRVLATVVATFCFVLTLSDGIEGVPMQAFPPKYPRMLENEADVMNLLKRHPPKFLSAKSIGSNIQLPRTESSASRFGGLFFTGGSHTPNEELCDTCYHFNIDNCDLGCISSENSDLRFQSCLETCAQQFRDCYLEDCLNGTS</sequence>
<dbReference type="Proteomes" id="UP001164746">
    <property type="component" value="Chromosome 13"/>
</dbReference>
<reference evidence="1" key="1">
    <citation type="submission" date="2022-11" db="EMBL/GenBank/DDBJ databases">
        <title>Centuries of genome instability and evolution in soft-shell clam transmissible cancer (bioRxiv).</title>
        <authorList>
            <person name="Hart S.F.M."/>
            <person name="Yonemitsu M.A."/>
            <person name="Giersch R.M."/>
            <person name="Beal B.F."/>
            <person name="Arriagada G."/>
            <person name="Davis B.W."/>
            <person name="Ostrander E.A."/>
            <person name="Goff S.P."/>
            <person name="Metzger M.J."/>
        </authorList>
    </citation>
    <scope>NUCLEOTIDE SEQUENCE</scope>
    <source>
        <strain evidence="1">MELC-2E11</strain>
        <tissue evidence="1">Siphon/mantle</tissue>
    </source>
</reference>
<evidence type="ECO:0000313" key="1">
    <source>
        <dbReference type="EMBL" id="WAR22954.1"/>
    </source>
</evidence>
<name>A0ABY7FPZ7_MYAAR</name>
<accession>A0ABY7FPZ7</accession>
<proteinExistence type="predicted"/>
<evidence type="ECO:0000313" key="2">
    <source>
        <dbReference type="Proteomes" id="UP001164746"/>
    </source>
</evidence>
<keyword evidence="2" id="KW-1185">Reference proteome</keyword>